<dbReference type="FunCoup" id="E3N250">
    <property type="interactions" value="426"/>
</dbReference>
<keyword evidence="2" id="KW-1185">Reference proteome</keyword>
<dbReference type="GeneID" id="9826706"/>
<dbReference type="Proteomes" id="UP000008281">
    <property type="component" value="Unassembled WGS sequence"/>
</dbReference>
<evidence type="ECO:0000313" key="1">
    <source>
        <dbReference type="EMBL" id="EFO83975.1"/>
    </source>
</evidence>
<dbReference type="InterPro" id="IPR021942">
    <property type="entry name" value="DUF3557"/>
</dbReference>
<dbReference type="AlphaFoldDB" id="E3N250"/>
<gene>
    <name evidence="1" type="ORF">CRE_17392</name>
</gene>
<dbReference type="RefSeq" id="XP_003097506.2">
    <property type="nucleotide sequence ID" value="XM_003097458.2"/>
</dbReference>
<dbReference type="PANTHER" id="PTHR31379:SF1">
    <property type="entry name" value="F-BOX C PROTEIN-RELATED"/>
    <property type="match status" value="1"/>
</dbReference>
<evidence type="ECO:0000313" key="2">
    <source>
        <dbReference type="Proteomes" id="UP000008281"/>
    </source>
</evidence>
<dbReference type="EMBL" id="DS268511">
    <property type="protein sequence ID" value="EFO83975.1"/>
    <property type="molecule type" value="Genomic_DNA"/>
</dbReference>
<dbReference type="CTD" id="9826706"/>
<dbReference type="PANTHER" id="PTHR31379">
    <property type="entry name" value="F-BOX C PROTEIN-RELATED-RELATED"/>
    <property type="match status" value="1"/>
</dbReference>
<dbReference type="InParanoid" id="E3N250"/>
<protein>
    <recommendedName>
        <fullName evidence="3">DUF38 domain-containing protein</fullName>
    </recommendedName>
</protein>
<proteinExistence type="predicted"/>
<dbReference type="KEGG" id="crq:GCK72_007871"/>
<evidence type="ECO:0008006" key="3">
    <source>
        <dbReference type="Google" id="ProtNLM"/>
    </source>
</evidence>
<accession>E3N250</accession>
<sequence length="303" mass="35196">MPFPLSYPGLLCVLEHLEAVKRANIIGRSPGHQKIDKLIPLCLENLHIGKSELVINKLWITCDKDDVNLKMKRKTFSRQISESLEDKIKKLARFHICGRSNIYVNRLNWHDNLPPGFLPVDLKIRVNSLETGSDFETAILFIDPQSFPLKTVFTIPEASTLFDNQVVKFAETLLLNLIHHRNVTVEDLKKLENKTVMIKSFWDFRIDIIPLIKYHIETKKDICTTFEISTGDKNCFSEMLREFEQAFGEYRNDLDFNERFLPGYSRYSIPINDETKIHVYTTRETTSVFRDIIVKPVSEVSGF</sequence>
<dbReference type="Pfam" id="PF12078">
    <property type="entry name" value="DUF3557"/>
    <property type="match status" value="1"/>
</dbReference>
<reference evidence="1" key="1">
    <citation type="submission" date="2007-07" db="EMBL/GenBank/DDBJ databases">
        <title>PCAP assembly of the Caenorhabditis remanei genome.</title>
        <authorList>
            <consortium name="The Caenorhabditis remanei Sequencing Consortium"/>
            <person name="Wilson R.K."/>
        </authorList>
    </citation>
    <scope>NUCLEOTIDE SEQUENCE [LARGE SCALE GENOMIC DNA]</scope>
    <source>
        <strain evidence="1">PB4641</strain>
    </source>
</reference>
<organism evidence="2">
    <name type="scientific">Caenorhabditis remanei</name>
    <name type="common">Caenorhabditis vulgaris</name>
    <dbReference type="NCBI Taxonomy" id="31234"/>
    <lineage>
        <taxon>Eukaryota</taxon>
        <taxon>Metazoa</taxon>
        <taxon>Ecdysozoa</taxon>
        <taxon>Nematoda</taxon>
        <taxon>Chromadorea</taxon>
        <taxon>Rhabditida</taxon>
        <taxon>Rhabditina</taxon>
        <taxon>Rhabditomorpha</taxon>
        <taxon>Rhabditoidea</taxon>
        <taxon>Rhabditidae</taxon>
        <taxon>Peloderinae</taxon>
        <taxon>Caenorhabditis</taxon>
    </lineage>
</organism>
<dbReference type="HOGENOM" id="CLU_042576_3_1_1"/>
<name>E3N250_CAERE</name>